<dbReference type="OrthoDB" id="429143at2759"/>
<dbReference type="Gene3D" id="3.30.9.10">
    <property type="entry name" value="D-Amino Acid Oxidase, subunit A, domain 2"/>
    <property type="match status" value="1"/>
</dbReference>
<gene>
    <name evidence="2" type="ORF">PENARI_c007G08949</name>
</gene>
<dbReference type="PANTHER" id="PTHR13847:SF279">
    <property type="entry name" value="FAD DEPENDENT OXIDOREDUCTASE DOMAIN-CONTAINING PROTEIN-RELATED"/>
    <property type="match status" value="1"/>
</dbReference>
<dbReference type="EMBL" id="LXJU01000007">
    <property type="protein sequence ID" value="OGE53664.1"/>
    <property type="molecule type" value="Genomic_DNA"/>
</dbReference>
<feature type="domain" description="FAD dependent oxidoreductase" evidence="1">
    <location>
        <begin position="44"/>
        <end position="422"/>
    </location>
</feature>
<name>A0A1F5LKD2_PENAI</name>
<proteinExistence type="predicted"/>
<dbReference type="GO" id="GO:0005737">
    <property type="term" value="C:cytoplasm"/>
    <property type="evidence" value="ECO:0007669"/>
    <property type="project" value="TreeGrafter"/>
</dbReference>
<dbReference type="InterPro" id="IPR036188">
    <property type="entry name" value="FAD/NAD-bd_sf"/>
</dbReference>
<accession>A0A1F5LKD2</accession>
<comment type="caution">
    <text evidence="2">The sequence shown here is derived from an EMBL/GenBank/DDBJ whole genome shotgun (WGS) entry which is preliminary data.</text>
</comment>
<dbReference type="GeneID" id="34575825"/>
<dbReference type="AlphaFoldDB" id="A0A1F5LKD2"/>
<dbReference type="SUPFAM" id="SSF51905">
    <property type="entry name" value="FAD/NAD(P)-binding domain"/>
    <property type="match status" value="1"/>
</dbReference>
<dbReference type="Gene3D" id="3.50.50.60">
    <property type="entry name" value="FAD/NAD(P)-binding domain"/>
    <property type="match status" value="1"/>
</dbReference>
<dbReference type="STRING" id="1835702.A0A1F5LKD2"/>
<organism evidence="2 3">
    <name type="scientific">Penicillium arizonense</name>
    <dbReference type="NCBI Taxonomy" id="1835702"/>
    <lineage>
        <taxon>Eukaryota</taxon>
        <taxon>Fungi</taxon>
        <taxon>Dikarya</taxon>
        <taxon>Ascomycota</taxon>
        <taxon>Pezizomycotina</taxon>
        <taxon>Eurotiomycetes</taxon>
        <taxon>Eurotiomycetidae</taxon>
        <taxon>Eurotiales</taxon>
        <taxon>Aspergillaceae</taxon>
        <taxon>Penicillium</taxon>
    </lineage>
</organism>
<keyword evidence="3" id="KW-1185">Reference proteome</keyword>
<dbReference type="Pfam" id="PF01266">
    <property type="entry name" value="DAO"/>
    <property type="match status" value="1"/>
</dbReference>
<evidence type="ECO:0000313" key="3">
    <source>
        <dbReference type="Proteomes" id="UP000177622"/>
    </source>
</evidence>
<evidence type="ECO:0000259" key="1">
    <source>
        <dbReference type="Pfam" id="PF01266"/>
    </source>
</evidence>
<protein>
    <recommendedName>
        <fullName evidence="1">FAD dependent oxidoreductase domain-containing protein</fullName>
    </recommendedName>
</protein>
<sequence length="454" mass="49846">MASQSQTPKCFPGPAAGYTQSFWRTQPDPLDSYQSTPELPTETDILIIGGGYVGASAAYHLLSDQKEPAPRVVLVEARELCSGATGRNGGHLRPDIYSATATYTERYGLEAAAEIVRFEVAHMKEIEDLVRKENIACELTFTRSLDMYLDEDQLKKAKIFYDSLISQGLDFMDDVKYLSESEAQKEAYVRDAKGGFSFPTGHLWPYKLITGLIRIAVANGLNLQTNTPVSEISQSQNPDGSWSVSTNRGTIHARKIILATNAFTSALAPEYSKAIVPCKGVCTQIVAAPNAPHQELPGTYAIRLGPGAYIYQISRQDGSLIVGGASHTFKHDLSEWYNNPDDGTLVRNMEHYFDGYMQRTFFGWEDSGAEVKHIWSGVMGYSADSLPHVGNVPGKTGQFIAAGFNGHGMPVAYLSGKAVANMARDSVSFRETGLPRLFETSLERLKPVYNDILE</sequence>
<reference evidence="2 3" key="1">
    <citation type="journal article" date="2016" name="Sci. Rep.">
        <title>Penicillium arizonense, a new, genome sequenced fungal species, reveals a high chemical diversity in secreted metabolites.</title>
        <authorList>
            <person name="Grijseels S."/>
            <person name="Nielsen J.C."/>
            <person name="Randelovic M."/>
            <person name="Nielsen J."/>
            <person name="Nielsen K.F."/>
            <person name="Workman M."/>
            <person name="Frisvad J.C."/>
        </authorList>
    </citation>
    <scope>NUCLEOTIDE SEQUENCE [LARGE SCALE GENOMIC DNA]</scope>
    <source>
        <strain evidence="2 3">CBS 141311</strain>
    </source>
</reference>
<dbReference type="Proteomes" id="UP000177622">
    <property type="component" value="Unassembled WGS sequence"/>
</dbReference>
<dbReference type="InterPro" id="IPR006076">
    <property type="entry name" value="FAD-dep_OxRdtase"/>
</dbReference>
<dbReference type="PANTHER" id="PTHR13847">
    <property type="entry name" value="SARCOSINE DEHYDROGENASE-RELATED"/>
    <property type="match status" value="1"/>
</dbReference>
<dbReference type="RefSeq" id="XP_022489102.1">
    <property type="nucleotide sequence ID" value="XM_022631091.1"/>
</dbReference>
<evidence type="ECO:0000313" key="2">
    <source>
        <dbReference type="EMBL" id="OGE53664.1"/>
    </source>
</evidence>